<reference evidence="1" key="2">
    <citation type="journal article" date="2015" name="Data Brief">
        <title>Shoot transcriptome of the giant reed, Arundo donax.</title>
        <authorList>
            <person name="Barrero R.A."/>
            <person name="Guerrero F.D."/>
            <person name="Moolhuijzen P."/>
            <person name="Goolsby J.A."/>
            <person name="Tidwell J."/>
            <person name="Bellgard S.E."/>
            <person name="Bellgard M.I."/>
        </authorList>
    </citation>
    <scope>NUCLEOTIDE SEQUENCE</scope>
    <source>
        <tissue evidence="1">Shoot tissue taken approximately 20 cm above the soil surface</tissue>
    </source>
</reference>
<name>A0A0A9E291_ARUDO</name>
<organism evidence="1">
    <name type="scientific">Arundo donax</name>
    <name type="common">Giant reed</name>
    <name type="synonym">Donax arundinaceus</name>
    <dbReference type="NCBI Taxonomy" id="35708"/>
    <lineage>
        <taxon>Eukaryota</taxon>
        <taxon>Viridiplantae</taxon>
        <taxon>Streptophyta</taxon>
        <taxon>Embryophyta</taxon>
        <taxon>Tracheophyta</taxon>
        <taxon>Spermatophyta</taxon>
        <taxon>Magnoliopsida</taxon>
        <taxon>Liliopsida</taxon>
        <taxon>Poales</taxon>
        <taxon>Poaceae</taxon>
        <taxon>PACMAD clade</taxon>
        <taxon>Arundinoideae</taxon>
        <taxon>Arundineae</taxon>
        <taxon>Arundo</taxon>
    </lineage>
</organism>
<accession>A0A0A9E291</accession>
<evidence type="ECO:0000313" key="1">
    <source>
        <dbReference type="EMBL" id="JAD93113.1"/>
    </source>
</evidence>
<dbReference type="AlphaFoldDB" id="A0A0A9E291"/>
<dbReference type="EMBL" id="GBRH01204782">
    <property type="protein sequence ID" value="JAD93113.1"/>
    <property type="molecule type" value="Transcribed_RNA"/>
</dbReference>
<reference evidence="1" key="1">
    <citation type="submission" date="2014-09" db="EMBL/GenBank/DDBJ databases">
        <authorList>
            <person name="Magalhaes I.L.F."/>
            <person name="Oliveira U."/>
            <person name="Santos F.R."/>
            <person name="Vidigal T.H.D.A."/>
            <person name="Brescovit A.D."/>
            <person name="Santos A.J."/>
        </authorList>
    </citation>
    <scope>NUCLEOTIDE SEQUENCE</scope>
    <source>
        <tissue evidence="1">Shoot tissue taken approximately 20 cm above the soil surface</tissue>
    </source>
</reference>
<proteinExistence type="predicted"/>
<protein>
    <submittedName>
        <fullName evidence="1">Uncharacterized protein</fullName>
    </submittedName>
</protein>
<sequence>MFSSWISPKEASHVAVPIQ</sequence>